<keyword evidence="1" id="KW-0812">Transmembrane</keyword>
<dbReference type="Proteomes" id="UP000255295">
    <property type="component" value="Unassembled WGS sequence"/>
</dbReference>
<dbReference type="EMBL" id="UFSZ01000001">
    <property type="protein sequence ID" value="SUV17523.1"/>
    <property type="molecule type" value="Genomic_DNA"/>
</dbReference>
<dbReference type="AlphaFoldDB" id="A0A2S0K016"/>
<evidence type="ECO:0000313" key="3">
    <source>
        <dbReference type="EMBL" id="SUV17523.1"/>
    </source>
</evidence>
<evidence type="ECO:0000313" key="5">
    <source>
        <dbReference type="Proteomes" id="UP000255295"/>
    </source>
</evidence>
<sequence length="73" mass="8529">MNENKKSKLQTLAIVIIIALLVAAFVTFFLGHFVVGSVLFVIFMIILNAISSWTRIKNTEYIHFKEHKYNEKW</sequence>
<evidence type="ECO:0000256" key="1">
    <source>
        <dbReference type="SAM" id="Phobius"/>
    </source>
</evidence>
<dbReference type="GeneID" id="48276635"/>
<proteinExistence type="predicted"/>
<accession>A0A2S0K016</accession>
<reference evidence="3 5" key="2">
    <citation type="submission" date="2018-06" db="EMBL/GenBank/DDBJ databases">
        <authorList>
            <consortium name="Pathogen Informatics"/>
            <person name="Doyle S."/>
        </authorList>
    </citation>
    <scope>NUCLEOTIDE SEQUENCE [LARGE SCALE GENOMIC DNA]</scope>
    <source>
        <strain evidence="3 5">NCTC10338</strain>
    </source>
</reference>
<organism evidence="2 4">
    <name type="scientific">Lysinibacillus sphaericus</name>
    <name type="common">Bacillus sphaericus</name>
    <dbReference type="NCBI Taxonomy" id="1421"/>
    <lineage>
        <taxon>Bacteria</taxon>
        <taxon>Bacillati</taxon>
        <taxon>Bacillota</taxon>
        <taxon>Bacilli</taxon>
        <taxon>Bacillales</taxon>
        <taxon>Bacillaceae</taxon>
        <taxon>Lysinibacillus</taxon>
    </lineage>
</organism>
<feature type="transmembrane region" description="Helical" evidence="1">
    <location>
        <begin position="37"/>
        <end position="56"/>
    </location>
</feature>
<dbReference type="EMBL" id="CP019980">
    <property type="protein sequence ID" value="AVK96671.1"/>
    <property type="molecule type" value="Genomic_DNA"/>
</dbReference>
<keyword evidence="1" id="KW-1133">Transmembrane helix</keyword>
<feature type="transmembrane region" description="Helical" evidence="1">
    <location>
        <begin position="12"/>
        <end position="31"/>
    </location>
</feature>
<evidence type="ECO:0000313" key="2">
    <source>
        <dbReference type="EMBL" id="AVK96671.1"/>
    </source>
</evidence>
<dbReference type="Proteomes" id="UP000238825">
    <property type="component" value="Chromosome"/>
</dbReference>
<name>A0A2S0K016_LYSSH</name>
<evidence type="ECO:0000313" key="4">
    <source>
        <dbReference type="Proteomes" id="UP000238825"/>
    </source>
</evidence>
<gene>
    <name evidence="2" type="ORF">LS41612_10520</name>
    <name evidence="3" type="ORF">NCTC10338_02626</name>
</gene>
<reference evidence="2 4" key="1">
    <citation type="submission" date="2017-03" db="EMBL/GenBank/DDBJ databases">
        <title>The whole genome sequencing and assembly of Lysinibacillus sphaericus DSM 28T strain.</title>
        <authorList>
            <person name="Lee Y.-J."/>
            <person name="Yi H."/>
            <person name="Bahn Y.-S."/>
            <person name="Kim J.F."/>
            <person name="Lee D.-W."/>
        </authorList>
    </citation>
    <scope>NUCLEOTIDE SEQUENCE [LARGE SCALE GENOMIC DNA]</scope>
    <source>
        <strain evidence="2 4">DSM 28</strain>
    </source>
</reference>
<protein>
    <submittedName>
        <fullName evidence="2">Uncharacterized protein</fullName>
    </submittedName>
</protein>
<keyword evidence="1" id="KW-0472">Membrane</keyword>
<dbReference type="RefSeq" id="WP_024364893.1">
    <property type="nucleotide sequence ID" value="NZ_BJNS01000048.1"/>
</dbReference>